<gene>
    <name evidence="2" type="ORF">D7B24_006596</name>
</gene>
<sequence length="523" mass="58556">MASVRFPPKRLIVCCDGTWFNSDDGYNKPDFGKKSGALQVPSNVTRISRCFKRTCDDGRVQIVNYQSGIGTGSNTADTLIGGAFGSGISMRVKEAYSFLAANYSDGDEVILIGFSRGAFTARSVAGMISKLGLLTRKGVEMFYPIFKDMQNWKSPQGGKKYRDKFPDKPFSNKPHGDGAAEIYRARLEALGLTRVRQNRGTGDLIKVKAIAYWDTVGSLGVPRIALLNKLHKLGISFRDEMYHFWDTNLSVHIEHAFQALALDETRSCFQPAVWERLECNRGSTDLRQVWFAGSHNNIGGGELDQAMADITLAWMMDQLASVNIEFDEKCLERVVVKSMAYYTTDPATTKRPWARIPIYHDGSQVRPWALGTIYRAHGLVWRLIGRSYRSPGLNHATNPRTGRPTTAWLEDTNERVHASVRVRLACGGTDVDSKTIWACPAFAGRWKLARRSDIRLTEGAPESESESQSRSPWVWTYVGNEQPPETVLSEEPMGIFEEQLLELMAGRSVWEYAENASSVDEKH</sequence>
<name>A0A3M9YCW5_9PEZI</name>
<dbReference type="PANTHER" id="PTHR33840">
    <property type="match status" value="1"/>
</dbReference>
<dbReference type="Proteomes" id="UP000267145">
    <property type="component" value="Unassembled WGS sequence"/>
</dbReference>
<dbReference type="STRING" id="1051616.A0A3M9YCW5"/>
<evidence type="ECO:0000313" key="3">
    <source>
        <dbReference type="Proteomes" id="UP000267145"/>
    </source>
</evidence>
<dbReference type="InterPro" id="IPR018712">
    <property type="entry name" value="Tle1-like_cat"/>
</dbReference>
<dbReference type="PANTHER" id="PTHR33840:SF1">
    <property type="entry name" value="TLE1 PHOSPHOLIPASE DOMAIN-CONTAINING PROTEIN"/>
    <property type="match status" value="1"/>
</dbReference>
<comment type="caution">
    <text evidence="2">The sequence shown here is derived from an EMBL/GenBank/DDBJ whole genome shotgun (WGS) entry which is preliminary data.</text>
</comment>
<feature type="domain" description="T6SS Phospholipase effector Tle1-like catalytic" evidence="1">
    <location>
        <begin position="9"/>
        <end position="318"/>
    </location>
</feature>
<evidence type="ECO:0000259" key="1">
    <source>
        <dbReference type="Pfam" id="PF09994"/>
    </source>
</evidence>
<dbReference type="GeneID" id="39610285"/>
<dbReference type="RefSeq" id="XP_028495108.1">
    <property type="nucleotide sequence ID" value="XM_028640722.1"/>
</dbReference>
<accession>A0A3M9YCW5</accession>
<keyword evidence="3" id="KW-1185">Reference proteome</keyword>
<dbReference type="InterPro" id="IPR029058">
    <property type="entry name" value="AB_hydrolase_fold"/>
</dbReference>
<reference evidence="2 3" key="1">
    <citation type="submission" date="2018-10" db="EMBL/GenBank/DDBJ databases">
        <title>Genome sequence of Verticillium nonalfalfae VnAa140.</title>
        <authorList>
            <person name="Stajich J.E."/>
            <person name="Kasson M.T."/>
        </authorList>
    </citation>
    <scope>NUCLEOTIDE SEQUENCE [LARGE SCALE GENOMIC DNA]</scope>
    <source>
        <strain evidence="2 3">VnAa140</strain>
    </source>
</reference>
<dbReference type="SUPFAM" id="SSF53474">
    <property type="entry name" value="alpha/beta-Hydrolases"/>
    <property type="match status" value="1"/>
</dbReference>
<dbReference type="Pfam" id="PF09994">
    <property type="entry name" value="T6SS_Tle1-like_cat"/>
    <property type="match status" value="1"/>
</dbReference>
<evidence type="ECO:0000313" key="2">
    <source>
        <dbReference type="EMBL" id="RNJ56950.1"/>
    </source>
</evidence>
<dbReference type="EMBL" id="RBVV01000048">
    <property type="protein sequence ID" value="RNJ56950.1"/>
    <property type="molecule type" value="Genomic_DNA"/>
</dbReference>
<organism evidence="2 3">
    <name type="scientific">Verticillium nonalfalfae</name>
    <dbReference type="NCBI Taxonomy" id="1051616"/>
    <lineage>
        <taxon>Eukaryota</taxon>
        <taxon>Fungi</taxon>
        <taxon>Dikarya</taxon>
        <taxon>Ascomycota</taxon>
        <taxon>Pezizomycotina</taxon>
        <taxon>Sordariomycetes</taxon>
        <taxon>Hypocreomycetidae</taxon>
        <taxon>Glomerellales</taxon>
        <taxon>Plectosphaerellaceae</taxon>
        <taxon>Verticillium</taxon>
    </lineage>
</organism>
<protein>
    <recommendedName>
        <fullName evidence="1">T6SS Phospholipase effector Tle1-like catalytic domain-containing protein</fullName>
    </recommendedName>
</protein>
<dbReference type="AlphaFoldDB" id="A0A3M9YCW5"/>
<proteinExistence type="predicted"/>